<organism evidence="1">
    <name type="scientific">marine sediment metagenome</name>
    <dbReference type="NCBI Taxonomy" id="412755"/>
    <lineage>
        <taxon>unclassified sequences</taxon>
        <taxon>metagenomes</taxon>
        <taxon>ecological metagenomes</taxon>
    </lineage>
</organism>
<comment type="caution">
    <text evidence="1">The sequence shown here is derived from an EMBL/GenBank/DDBJ whole genome shotgun (WGS) entry which is preliminary data.</text>
</comment>
<name>X1V804_9ZZZZ</name>
<dbReference type="AlphaFoldDB" id="X1V804"/>
<feature type="non-terminal residue" evidence="1">
    <location>
        <position position="1"/>
    </location>
</feature>
<dbReference type="EMBL" id="BARW01028062">
    <property type="protein sequence ID" value="GAJ08791.1"/>
    <property type="molecule type" value="Genomic_DNA"/>
</dbReference>
<gene>
    <name evidence="1" type="ORF">S12H4_45389</name>
</gene>
<reference evidence="1" key="1">
    <citation type="journal article" date="2014" name="Front. Microbiol.">
        <title>High frequency of phylogenetically diverse reductive dehalogenase-homologous genes in deep subseafloor sedimentary metagenomes.</title>
        <authorList>
            <person name="Kawai M."/>
            <person name="Futagami T."/>
            <person name="Toyoda A."/>
            <person name="Takaki Y."/>
            <person name="Nishi S."/>
            <person name="Hori S."/>
            <person name="Arai W."/>
            <person name="Tsubouchi T."/>
            <person name="Morono Y."/>
            <person name="Uchiyama I."/>
            <person name="Ito T."/>
            <person name="Fujiyama A."/>
            <person name="Inagaki F."/>
            <person name="Takami H."/>
        </authorList>
    </citation>
    <scope>NUCLEOTIDE SEQUENCE</scope>
    <source>
        <strain evidence="1">Expedition CK06-06</strain>
    </source>
</reference>
<dbReference type="Gene3D" id="3.40.50.10490">
    <property type="entry name" value="Glucose-6-phosphate isomerase like protein, domain 1"/>
    <property type="match status" value="1"/>
</dbReference>
<proteinExistence type="predicted"/>
<evidence type="ECO:0008006" key="2">
    <source>
        <dbReference type="Google" id="ProtNLM"/>
    </source>
</evidence>
<protein>
    <recommendedName>
        <fullName evidence="2">SIS domain-containing protein</fullName>
    </recommendedName>
</protein>
<evidence type="ECO:0000313" key="1">
    <source>
        <dbReference type="EMBL" id="GAJ08791.1"/>
    </source>
</evidence>
<sequence>EIMTQVESWRKVHSDVVGEKVSLNLNIFSDNYDEIIFFGCGSSYNLLQTIL</sequence>
<accession>X1V804</accession>